<dbReference type="EMBL" id="VXMH01000033">
    <property type="protein sequence ID" value="MYC94764.1"/>
    <property type="molecule type" value="Genomic_DNA"/>
</dbReference>
<feature type="domain" description="NADP-dependent oxidoreductase" evidence="2">
    <location>
        <begin position="73"/>
        <end position="357"/>
    </location>
</feature>
<name>A0A6B1D5E1_9CHLR</name>
<comment type="caution">
    <text evidence="3">The sequence shown here is derived from an EMBL/GenBank/DDBJ whole genome shotgun (WGS) entry which is preliminary data.</text>
</comment>
<evidence type="ECO:0000256" key="1">
    <source>
        <dbReference type="SAM" id="MobiDB-lite"/>
    </source>
</evidence>
<dbReference type="SUPFAM" id="SSF51430">
    <property type="entry name" value="NAD(P)-linked oxidoreductase"/>
    <property type="match status" value="1"/>
</dbReference>
<gene>
    <name evidence="3" type="ORF">F4X14_07315</name>
</gene>
<sequence length="364" mass="40084">MDPQARQGKGVRRDARPQPGSLAPPFFPGLVAQLFVVVHAERQTRRGAVTKEAPTLPRRRLGRTELDIPVVPFGTLGFSNSFGFVRDEDAVGLIRHAISLGANHFDCSRCYGDSMRKLGLALREIPRQDIIITGRLCCHSDAPWGGYGGAGEADYSAERAVRDVEDQLVLLGTDYFDGVMIHDPNRIEPTLARAGSLAGLLQLKARGLVRNVGYGMEPHDFHLQAIATGDVDLILCFNDYNLVRQTAADTILPAAAAADVGVLNGWSILRGLLTGADIDKVKTQRRHRGNDDAEAARAYWNWSREEQIDLLQLAIQFCLREKRIHGNPIGSLNKEQLEANIRAASTPLDESVWTSFQERFGIVV</sequence>
<dbReference type="GO" id="GO:0005829">
    <property type="term" value="C:cytosol"/>
    <property type="evidence" value="ECO:0007669"/>
    <property type="project" value="TreeGrafter"/>
</dbReference>
<evidence type="ECO:0000313" key="3">
    <source>
        <dbReference type="EMBL" id="MYC94764.1"/>
    </source>
</evidence>
<dbReference type="Pfam" id="PF00248">
    <property type="entry name" value="Aldo_ket_red"/>
    <property type="match status" value="1"/>
</dbReference>
<protein>
    <submittedName>
        <fullName evidence="3">Aldo/keto reductase</fullName>
    </submittedName>
</protein>
<dbReference type="InterPro" id="IPR020471">
    <property type="entry name" value="AKR"/>
</dbReference>
<evidence type="ECO:0000259" key="2">
    <source>
        <dbReference type="Pfam" id="PF00248"/>
    </source>
</evidence>
<proteinExistence type="predicted"/>
<accession>A0A6B1D5E1</accession>
<organism evidence="3">
    <name type="scientific">Caldilineaceae bacterium SB0661_bin_32</name>
    <dbReference type="NCBI Taxonomy" id="2605255"/>
    <lineage>
        <taxon>Bacteria</taxon>
        <taxon>Bacillati</taxon>
        <taxon>Chloroflexota</taxon>
        <taxon>Caldilineae</taxon>
        <taxon>Caldilineales</taxon>
        <taxon>Caldilineaceae</taxon>
    </lineage>
</organism>
<dbReference type="Gene3D" id="3.20.20.100">
    <property type="entry name" value="NADP-dependent oxidoreductase domain"/>
    <property type="match status" value="1"/>
</dbReference>
<dbReference type="AlphaFoldDB" id="A0A6B1D5E1"/>
<dbReference type="InterPro" id="IPR036812">
    <property type="entry name" value="NAD(P)_OxRdtase_dom_sf"/>
</dbReference>
<dbReference type="GO" id="GO:0016491">
    <property type="term" value="F:oxidoreductase activity"/>
    <property type="evidence" value="ECO:0007669"/>
    <property type="project" value="InterPro"/>
</dbReference>
<dbReference type="PANTHER" id="PTHR42686">
    <property type="entry name" value="GH17980P-RELATED"/>
    <property type="match status" value="1"/>
</dbReference>
<dbReference type="InterPro" id="IPR023210">
    <property type="entry name" value="NADP_OxRdtase_dom"/>
</dbReference>
<feature type="region of interest" description="Disordered" evidence="1">
    <location>
        <begin position="1"/>
        <end position="22"/>
    </location>
</feature>
<reference evidence="3" key="1">
    <citation type="submission" date="2019-09" db="EMBL/GenBank/DDBJ databases">
        <title>Characterisation of the sponge microbiome using genome-centric metagenomics.</title>
        <authorList>
            <person name="Engelberts J.P."/>
            <person name="Robbins S.J."/>
            <person name="De Goeij J.M."/>
            <person name="Aranda M."/>
            <person name="Bell S.C."/>
            <person name="Webster N.S."/>
        </authorList>
    </citation>
    <scope>NUCLEOTIDE SEQUENCE</scope>
    <source>
        <strain evidence="3">SB0661_bin_32</strain>
    </source>
</reference>
<dbReference type="PANTHER" id="PTHR42686:SF1">
    <property type="entry name" value="GH17980P-RELATED"/>
    <property type="match status" value="1"/>
</dbReference>
<dbReference type="CDD" id="cd19090">
    <property type="entry name" value="AKR_AKR15A-like"/>
    <property type="match status" value="1"/>
</dbReference>